<evidence type="ECO:0000259" key="1">
    <source>
        <dbReference type="Pfam" id="PF04168"/>
    </source>
</evidence>
<proteinExistence type="predicted"/>
<feature type="domain" description="DUF403" evidence="1">
    <location>
        <begin position="8"/>
        <end position="317"/>
    </location>
</feature>
<dbReference type="AlphaFoldDB" id="Q0BV93"/>
<dbReference type="PANTHER" id="PTHR34595">
    <property type="entry name" value="BLR5612 PROTEIN"/>
    <property type="match status" value="1"/>
</dbReference>
<dbReference type="InterPro" id="IPR051680">
    <property type="entry name" value="ATP-dep_Glu-Cys_Ligase-2"/>
</dbReference>
<dbReference type="STRING" id="391165.GbCGDNIH1_0361"/>
<dbReference type="InterPro" id="IPR007296">
    <property type="entry name" value="DUF403"/>
</dbReference>
<dbReference type="Pfam" id="PF04168">
    <property type="entry name" value="Alpha-E"/>
    <property type="match status" value="1"/>
</dbReference>
<keyword evidence="3" id="KW-1185">Reference proteome</keyword>
<dbReference type="Proteomes" id="UP000001963">
    <property type="component" value="Chromosome"/>
</dbReference>
<dbReference type="HOGENOM" id="CLU_071567_1_0_5"/>
<accession>Q0BV93</accession>
<dbReference type="PANTHER" id="PTHR34595:SF7">
    <property type="entry name" value="SLL1039 PROTEIN"/>
    <property type="match status" value="1"/>
</dbReference>
<dbReference type="eggNOG" id="COG2307">
    <property type="taxonomic scope" value="Bacteria"/>
</dbReference>
<dbReference type="RefSeq" id="WP_011631069.1">
    <property type="nucleotide sequence ID" value="NC_008343.2"/>
</dbReference>
<dbReference type="OrthoDB" id="9803532at2"/>
<organism evidence="2 3">
    <name type="scientific">Granulibacter bethesdensis (strain ATCC BAA-1260 / CGDNIH1)</name>
    <dbReference type="NCBI Taxonomy" id="391165"/>
    <lineage>
        <taxon>Bacteria</taxon>
        <taxon>Pseudomonadati</taxon>
        <taxon>Pseudomonadota</taxon>
        <taxon>Alphaproteobacteria</taxon>
        <taxon>Acetobacterales</taxon>
        <taxon>Acetobacteraceae</taxon>
        <taxon>Granulibacter</taxon>
    </lineage>
</organism>
<protein>
    <recommendedName>
        <fullName evidence="1">DUF403 domain-containing protein</fullName>
    </recommendedName>
</protein>
<name>Q0BV93_GRABC</name>
<reference evidence="2 3" key="1">
    <citation type="journal article" date="2007" name="J. Bacteriol.">
        <title>Genome sequence analysis of the emerging human pathogenic acetic acid bacterium Granulibacter bethesdensis.</title>
        <authorList>
            <person name="Greenberg D.E."/>
            <person name="Porcella S.F."/>
            <person name="Zelazny A.M."/>
            <person name="Virtaneva K."/>
            <person name="Sturdevant D.E."/>
            <person name="Kupko J.J.III."/>
            <person name="Barbian K.D."/>
            <person name="Babar A."/>
            <person name="Dorward D.W."/>
            <person name="Holland S.M."/>
        </authorList>
    </citation>
    <scope>NUCLEOTIDE SEQUENCE [LARGE SCALE GENOMIC DNA]</scope>
    <source>
        <strain evidence="3">ATCC BAA-1260 / CGDNIH1</strain>
    </source>
</reference>
<evidence type="ECO:0000313" key="2">
    <source>
        <dbReference type="EMBL" id="ABI61259.1"/>
    </source>
</evidence>
<sequence>MPSRHVPLLARYAESLFWMARYLERVENLARLIDVIQNFESPGRETESWYSLICINGDEANFRESGLQSDADGIKRFYLLSPDNPTSMQASIEAARTNARALRPLISTEMWLQLNMFHRDVMAIRDSDLEGDHLSRLCTRLKEGVQAHTGITEGTFFRDEGWHFYQLGRQIERADQSTRLLDIKYNLLMPKNVEERRVKELTQWMAILRAAAGYHAFRRISSPSFLPGDIVAFLLNDTSFPRSVAVCVLQIEWHVTQLRRQYGLKGTAPALEQVETLRDCVMVPSIADILAGGLHDFLDGLQDGLSNLSFEIGQAFFRDWPPRLTEQPALPASQSQTQTQNSP</sequence>
<dbReference type="KEGG" id="gbe:GbCGDNIH1_0361"/>
<dbReference type="EMBL" id="CP000394">
    <property type="protein sequence ID" value="ABI61259.1"/>
    <property type="molecule type" value="Genomic_DNA"/>
</dbReference>
<gene>
    <name evidence="2" type="ordered locus">GbCGDNIH1_0361</name>
</gene>
<dbReference type="GeneID" id="69744622"/>
<evidence type="ECO:0000313" key="3">
    <source>
        <dbReference type="Proteomes" id="UP000001963"/>
    </source>
</evidence>